<dbReference type="AlphaFoldDB" id="A0A4C1Z974"/>
<protein>
    <submittedName>
        <fullName evidence="1">Uncharacterized protein</fullName>
    </submittedName>
</protein>
<dbReference type="Proteomes" id="UP000299102">
    <property type="component" value="Unassembled WGS sequence"/>
</dbReference>
<sequence length="88" mass="10309">MSQYAESSQYFKDRIPRLFIPFDTERCSARVRVCVVPRSVHHAATIKLRAFVPVIYSGYRTVYTPSPHMVSESRERSRRFTFQIPIAI</sequence>
<keyword evidence="2" id="KW-1185">Reference proteome</keyword>
<name>A0A4C1Z974_EUMVA</name>
<comment type="caution">
    <text evidence="1">The sequence shown here is derived from an EMBL/GenBank/DDBJ whole genome shotgun (WGS) entry which is preliminary data.</text>
</comment>
<reference evidence="1 2" key="1">
    <citation type="journal article" date="2019" name="Commun. Biol.">
        <title>The bagworm genome reveals a unique fibroin gene that provides high tensile strength.</title>
        <authorList>
            <person name="Kono N."/>
            <person name="Nakamura H."/>
            <person name="Ohtoshi R."/>
            <person name="Tomita M."/>
            <person name="Numata K."/>
            <person name="Arakawa K."/>
        </authorList>
    </citation>
    <scope>NUCLEOTIDE SEQUENCE [LARGE SCALE GENOMIC DNA]</scope>
</reference>
<gene>
    <name evidence="1" type="ORF">EVAR_86434_1</name>
</gene>
<proteinExistence type="predicted"/>
<accession>A0A4C1Z974</accession>
<organism evidence="1 2">
    <name type="scientific">Eumeta variegata</name>
    <name type="common">Bagworm moth</name>
    <name type="synonym">Eumeta japonica</name>
    <dbReference type="NCBI Taxonomy" id="151549"/>
    <lineage>
        <taxon>Eukaryota</taxon>
        <taxon>Metazoa</taxon>
        <taxon>Ecdysozoa</taxon>
        <taxon>Arthropoda</taxon>
        <taxon>Hexapoda</taxon>
        <taxon>Insecta</taxon>
        <taxon>Pterygota</taxon>
        <taxon>Neoptera</taxon>
        <taxon>Endopterygota</taxon>
        <taxon>Lepidoptera</taxon>
        <taxon>Glossata</taxon>
        <taxon>Ditrysia</taxon>
        <taxon>Tineoidea</taxon>
        <taxon>Psychidae</taxon>
        <taxon>Oiketicinae</taxon>
        <taxon>Eumeta</taxon>
    </lineage>
</organism>
<evidence type="ECO:0000313" key="2">
    <source>
        <dbReference type="Proteomes" id="UP000299102"/>
    </source>
</evidence>
<evidence type="ECO:0000313" key="1">
    <source>
        <dbReference type="EMBL" id="GBP84438.1"/>
    </source>
</evidence>
<dbReference type="EMBL" id="BGZK01001678">
    <property type="protein sequence ID" value="GBP84438.1"/>
    <property type="molecule type" value="Genomic_DNA"/>
</dbReference>